<accession>A0A1I5XZ08</accession>
<dbReference type="PANTHER" id="PTHR33498:SF1">
    <property type="entry name" value="TRANSPOSASE FOR INSERTION SEQUENCE ELEMENT IS1557"/>
    <property type="match status" value="1"/>
</dbReference>
<dbReference type="Proteomes" id="UP000198892">
    <property type="component" value="Unassembled WGS sequence"/>
</dbReference>
<keyword evidence="3" id="KW-1185">Reference proteome</keyword>
<dbReference type="AlphaFoldDB" id="A0A1I5XZ08"/>
<dbReference type="PANTHER" id="PTHR33498">
    <property type="entry name" value="TRANSPOSASE FOR INSERTION SEQUENCE ELEMENT IS1557"/>
    <property type="match status" value="1"/>
</dbReference>
<dbReference type="STRING" id="1884432.SAMN05518683_13318"/>
<dbReference type="InterPro" id="IPR002560">
    <property type="entry name" value="Transposase_DDE"/>
</dbReference>
<protein>
    <submittedName>
        <fullName evidence="2">Transposase</fullName>
    </submittedName>
</protein>
<gene>
    <name evidence="2" type="ORF">SAMN05518683_13318</name>
</gene>
<proteinExistence type="predicted"/>
<sequence>MQKKLSPQARKKLKKNYRLLGKRGDELSDKEYTLVQELIGYHSKLAQCYFVDWYDLNLDVKQASYMLQEWYKQSHAIQHKAVESYLQTLKNWEKEIMNYHRLRFTNAVVEGRHNKIKALQRRHYLTRNPNVFKQRILTDCNENYMSQP</sequence>
<organism evidence="2 3">
    <name type="scientific">Salibacterium halotolerans</name>
    <dbReference type="NCBI Taxonomy" id="1884432"/>
    <lineage>
        <taxon>Bacteria</taxon>
        <taxon>Bacillati</taxon>
        <taxon>Bacillota</taxon>
        <taxon>Bacilli</taxon>
        <taxon>Bacillales</taxon>
        <taxon>Bacillaceae</taxon>
    </lineage>
</organism>
<feature type="domain" description="Transposase IS204/IS1001/IS1096/IS1165 DDE" evidence="1">
    <location>
        <begin position="2"/>
        <end position="136"/>
    </location>
</feature>
<evidence type="ECO:0000313" key="2">
    <source>
        <dbReference type="EMBL" id="SFQ37100.1"/>
    </source>
</evidence>
<evidence type="ECO:0000313" key="3">
    <source>
        <dbReference type="Proteomes" id="UP000198892"/>
    </source>
</evidence>
<evidence type="ECO:0000259" key="1">
    <source>
        <dbReference type="Pfam" id="PF01610"/>
    </source>
</evidence>
<dbReference type="EMBL" id="FOXD01000033">
    <property type="protein sequence ID" value="SFQ37100.1"/>
    <property type="molecule type" value="Genomic_DNA"/>
</dbReference>
<name>A0A1I5XZ08_9BACI</name>
<reference evidence="3" key="1">
    <citation type="submission" date="2016-10" db="EMBL/GenBank/DDBJ databases">
        <authorList>
            <person name="Varghese N."/>
            <person name="Submissions S."/>
        </authorList>
    </citation>
    <scope>NUCLEOTIDE SEQUENCE [LARGE SCALE GENOMIC DNA]</scope>
    <source>
        <strain evidence="3">S7</strain>
    </source>
</reference>
<dbReference type="InterPro" id="IPR047951">
    <property type="entry name" value="Transpos_ISL3"/>
</dbReference>
<dbReference type="Pfam" id="PF01610">
    <property type="entry name" value="DDE_Tnp_ISL3"/>
    <property type="match status" value="1"/>
</dbReference>